<keyword evidence="5 8" id="KW-1133">Transmembrane helix</keyword>
<feature type="transmembrane region" description="Helical" evidence="8">
    <location>
        <begin position="91"/>
        <end position="117"/>
    </location>
</feature>
<organism evidence="9 10">
    <name type="scientific">Planosporangium flavigriseum</name>
    <dbReference type="NCBI Taxonomy" id="373681"/>
    <lineage>
        <taxon>Bacteria</taxon>
        <taxon>Bacillati</taxon>
        <taxon>Actinomycetota</taxon>
        <taxon>Actinomycetes</taxon>
        <taxon>Micromonosporales</taxon>
        <taxon>Micromonosporaceae</taxon>
        <taxon>Planosporangium</taxon>
    </lineage>
</organism>
<feature type="transmembrane region" description="Helical" evidence="8">
    <location>
        <begin position="15"/>
        <end position="33"/>
    </location>
</feature>
<sequence length="417" mass="45306">MTTTRAGGARVGPRHLVALVAAWATAVAAHVWYGDRHGFFDFTIYYRAVRWWADGHHVYSYSQPDPVQGSLGFTYPPCAALLLRPLAALPLGAAQVVFSAVSVTVLLAAVWFLVAPVAARHGYPPWFGVALTVPLVSWLEPVRESFTFGQINFILLGLVVIDLMVAVPRRSRLAGVGIGLAAAIKLTPAIFVLYLLLTRRRRAAGTAVISAIAANALGAALMWHDTWRFWTELLWRTERIGHLDRLENQSLMGTLTRLGDGAANKPAWVLMVVLVAGYGLWRARRAALAGDEPSGLILTALVGCLISPVTWTHHLLWFAPALVVLVDAALDRNGTGRRRCTAVTTAAVLYVTAAFSVVSWYDWGVVKPSADAGLAGFLIDNWYVLLMLALLVTLPFRSVRGAEKTIDEPTEGRPALT</sequence>
<feature type="transmembrane region" description="Helical" evidence="8">
    <location>
        <begin position="262"/>
        <end position="281"/>
    </location>
</feature>
<feature type="transmembrane region" description="Helical" evidence="8">
    <location>
        <begin position="173"/>
        <end position="197"/>
    </location>
</feature>
<comment type="caution">
    <text evidence="9">The sequence shown here is derived from an EMBL/GenBank/DDBJ whole genome shotgun (WGS) entry which is preliminary data.</text>
</comment>
<keyword evidence="3" id="KW-0808">Transferase</keyword>
<evidence type="ECO:0000256" key="2">
    <source>
        <dbReference type="ARBA" id="ARBA00022475"/>
    </source>
</evidence>
<name>A0A8J3PLM9_9ACTN</name>
<comment type="similarity">
    <text evidence="7">Belongs to the glycosyltransferase 87 family.</text>
</comment>
<dbReference type="EMBL" id="BONU01000013">
    <property type="protein sequence ID" value="GIG73997.1"/>
    <property type="molecule type" value="Genomic_DNA"/>
</dbReference>
<keyword evidence="4 8" id="KW-0812">Transmembrane</keyword>
<protein>
    <recommendedName>
        <fullName evidence="11">Alpha-1,2-mannosyltransferase</fullName>
    </recommendedName>
</protein>
<dbReference type="Pfam" id="PF09594">
    <property type="entry name" value="GT87"/>
    <property type="match status" value="1"/>
</dbReference>
<evidence type="ECO:0000256" key="4">
    <source>
        <dbReference type="ARBA" id="ARBA00022692"/>
    </source>
</evidence>
<feature type="transmembrane region" description="Helical" evidence="8">
    <location>
        <begin position="342"/>
        <end position="361"/>
    </location>
</feature>
<feature type="transmembrane region" description="Helical" evidence="8">
    <location>
        <begin position="373"/>
        <end position="394"/>
    </location>
</feature>
<reference evidence="9" key="1">
    <citation type="submission" date="2021-01" db="EMBL/GenBank/DDBJ databases">
        <title>Whole genome shotgun sequence of Planosporangium flavigriseum NBRC 105377.</title>
        <authorList>
            <person name="Komaki H."/>
            <person name="Tamura T."/>
        </authorList>
    </citation>
    <scope>NUCLEOTIDE SEQUENCE</scope>
    <source>
        <strain evidence="9">NBRC 105377</strain>
    </source>
</reference>
<dbReference type="Proteomes" id="UP000653674">
    <property type="component" value="Unassembled WGS sequence"/>
</dbReference>
<evidence type="ECO:0000313" key="9">
    <source>
        <dbReference type="EMBL" id="GIG73997.1"/>
    </source>
</evidence>
<evidence type="ECO:0000256" key="5">
    <source>
        <dbReference type="ARBA" id="ARBA00022989"/>
    </source>
</evidence>
<comment type="subcellular location">
    <subcellularLocation>
        <location evidence="1">Cell membrane</location>
        <topology evidence="1">Multi-pass membrane protein</topology>
    </subcellularLocation>
</comment>
<dbReference type="GO" id="GO:0005886">
    <property type="term" value="C:plasma membrane"/>
    <property type="evidence" value="ECO:0007669"/>
    <property type="project" value="UniProtKB-SubCell"/>
</dbReference>
<dbReference type="GO" id="GO:0016758">
    <property type="term" value="F:hexosyltransferase activity"/>
    <property type="evidence" value="ECO:0007669"/>
    <property type="project" value="InterPro"/>
</dbReference>
<feature type="transmembrane region" description="Helical" evidence="8">
    <location>
        <begin position="204"/>
        <end position="223"/>
    </location>
</feature>
<evidence type="ECO:0000256" key="7">
    <source>
        <dbReference type="ARBA" id="ARBA00024033"/>
    </source>
</evidence>
<feature type="transmembrane region" description="Helical" evidence="8">
    <location>
        <begin position="146"/>
        <end position="167"/>
    </location>
</feature>
<keyword evidence="6 8" id="KW-0472">Membrane</keyword>
<evidence type="ECO:0000256" key="1">
    <source>
        <dbReference type="ARBA" id="ARBA00004651"/>
    </source>
</evidence>
<evidence type="ECO:0008006" key="11">
    <source>
        <dbReference type="Google" id="ProtNLM"/>
    </source>
</evidence>
<evidence type="ECO:0000313" key="10">
    <source>
        <dbReference type="Proteomes" id="UP000653674"/>
    </source>
</evidence>
<evidence type="ECO:0000256" key="6">
    <source>
        <dbReference type="ARBA" id="ARBA00023136"/>
    </source>
</evidence>
<feature type="transmembrane region" description="Helical" evidence="8">
    <location>
        <begin position="123"/>
        <end position="139"/>
    </location>
</feature>
<accession>A0A8J3PLM9</accession>
<gene>
    <name evidence="9" type="ORF">Pfl04_24010</name>
</gene>
<keyword evidence="10" id="KW-1185">Reference proteome</keyword>
<dbReference type="AlphaFoldDB" id="A0A8J3PLM9"/>
<dbReference type="RefSeq" id="WP_168079079.1">
    <property type="nucleotide sequence ID" value="NZ_BAAAQJ010000020.1"/>
</dbReference>
<evidence type="ECO:0000256" key="8">
    <source>
        <dbReference type="SAM" id="Phobius"/>
    </source>
</evidence>
<evidence type="ECO:0000256" key="3">
    <source>
        <dbReference type="ARBA" id="ARBA00022679"/>
    </source>
</evidence>
<proteinExistence type="inferred from homology"/>
<dbReference type="InterPro" id="IPR018584">
    <property type="entry name" value="GT87"/>
</dbReference>
<keyword evidence="2" id="KW-1003">Cell membrane</keyword>